<reference evidence="12" key="1">
    <citation type="submission" date="2017-09" db="EMBL/GenBank/DDBJ databases">
        <authorList>
            <person name="Shetty A S."/>
        </authorList>
    </citation>
    <scope>NUCLEOTIDE SEQUENCE [LARGE SCALE GENOMIC DNA]</scope>
</reference>
<evidence type="ECO:0000256" key="10">
    <source>
        <dbReference type="HAMAP-Rule" id="MF_00366"/>
    </source>
</evidence>
<evidence type="ECO:0000256" key="2">
    <source>
        <dbReference type="ARBA" id="ARBA00012418"/>
    </source>
</evidence>
<dbReference type="Pfam" id="PF01192">
    <property type="entry name" value="RNA_pol_Rpb6"/>
    <property type="match status" value="1"/>
</dbReference>
<dbReference type="EMBL" id="LT907978">
    <property type="protein sequence ID" value="SOB71382.1"/>
    <property type="molecule type" value="Genomic_DNA"/>
</dbReference>
<keyword evidence="12" id="KW-1185">Reference proteome</keyword>
<comment type="function">
    <text evidence="10">Promotes RNA polymerase assembly. Latches the N- and C-terminal regions of the beta' subunit thereby facilitating its interaction with the beta and alpha subunits.</text>
</comment>
<dbReference type="Proteomes" id="UP000217549">
    <property type="component" value="Chromosome I"/>
</dbReference>
<dbReference type="KEGG" id="ehl:EHLA_0619"/>
<evidence type="ECO:0000256" key="8">
    <source>
        <dbReference type="ARBA" id="ARBA00029924"/>
    </source>
</evidence>
<dbReference type="InterPro" id="IPR003716">
    <property type="entry name" value="DNA-dir_RNA_pol_omega"/>
</dbReference>
<evidence type="ECO:0000256" key="4">
    <source>
        <dbReference type="ARBA" id="ARBA00022478"/>
    </source>
</evidence>
<evidence type="ECO:0000256" key="7">
    <source>
        <dbReference type="ARBA" id="ARBA00023163"/>
    </source>
</evidence>
<accession>A0A285PQ82</accession>
<dbReference type="AlphaFoldDB" id="A0A285PQ82"/>
<proteinExistence type="inferred from homology"/>
<dbReference type="SUPFAM" id="SSF63562">
    <property type="entry name" value="RPB6/omega subunit-like"/>
    <property type="match status" value="1"/>
</dbReference>
<dbReference type="PANTHER" id="PTHR34476:SF1">
    <property type="entry name" value="DNA-DIRECTED RNA POLYMERASE SUBUNIT OMEGA"/>
    <property type="match status" value="1"/>
</dbReference>
<dbReference type="Gene3D" id="3.90.940.10">
    <property type="match status" value="1"/>
</dbReference>
<dbReference type="GO" id="GO:0003899">
    <property type="term" value="F:DNA-directed RNA polymerase activity"/>
    <property type="evidence" value="ECO:0007669"/>
    <property type="project" value="UniProtKB-UniRule"/>
</dbReference>
<comment type="subunit">
    <text evidence="10">The RNAP catalytic core consists of 2 alpha, 1 beta, 1 beta' and 1 omega subunit. When a sigma factor is associated with the core the holoenzyme is formed, which can initiate transcription.</text>
</comment>
<dbReference type="PANTHER" id="PTHR34476">
    <property type="entry name" value="DNA-DIRECTED RNA POLYMERASE SUBUNIT OMEGA"/>
    <property type="match status" value="1"/>
</dbReference>
<dbReference type="RefSeq" id="WP_096239281.1">
    <property type="nucleotide sequence ID" value="NZ_LT907978.1"/>
</dbReference>
<organism evidence="11 12">
    <name type="scientific">Anaerobutyricum hallii</name>
    <dbReference type="NCBI Taxonomy" id="39488"/>
    <lineage>
        <taxon>Bacteria</taxon>
        <taxon>Bacillati</taxon>
        <taxon>Bacillota</taxon>
        <taxon>Clostridia</taxon>
        <taxon>Lachnospirales</taxon>
        <taxon>Lachnospiraceae</taxon>
        <taxon>Anaerobutyricum</taxon>
    </lineage>
</organism>
<evidence type="ECO:0000256" key="5">
    <source>
        <dbReference type="ARBA" id="ARBA00022679"/>
    </source>
</evidence>
<keyword evidence="6 10" id="KW-0548">Nucleotidyltransferase</keyword>
<evidence type="ECO:0000313" key="12">
    <source>
        <dbReference type="Proteomes" id="UP000217549"/>
    </source>
</evidence>
<dbReference type="InterPro" id="IPR036161">
    <property type="entry name" value="RPB6/omega-like_sf"/>
</dbReference>
<dbReference type="GO" id="GO:0006351">
    <property type="term" value="P:DNA-templated transcription"/>
    <property type="evidence" value="ECO:0007669"/>
    <property type="project" value="UniProtKB-UniRule"/>
</dbReference>
<evidence type="ECO:0000256" key="9">
    <source>
        <dbReference type="ARBA" id="ARBA00048552"/>
    </source>
</evidence>
<protein>
    <recommendedName>
        <fullName evidence="3 10">DNA-directed RNA polymerase subunit omega</fullName>
        <shortName evidence="10">RNAP omega subunit</shortName>
        <ecNumber evidence="2 10">2.7.7.6</ecNumber>
    </recommendedName>
    <alternativeName>
        <fullName evidence="10">RNA polymerase omega subunit</fullName>
    </alternativeName>
    <alternativeName>
        <fullName evidence="8 10">Transcriptase subunit omega</fullName>
    </alternativeName>
</protein>
<dbReference type="STRING" id="39488.ERS852450_02549"/>
<dbReference type="HAMAP" id="MF_00366">
    <property type="entry name" value="RNApol_bact_RpoZ"/>
    <property type="match status" value="1"/>
</dbReference>
<comment type="catalytic activity">
    <reaction evidence="9 10">
        <text>RNA(n) + a ribonucleoside 5'-triphosphate = RNA(n+1) + diphosphate</text>
        <dbReference type="Rhea" id="RHEA:21248"/>
        <dbReference type="Rhea" id="RHEA-COMP:14527"/>
        <dbReference type="Rhea" id="RHEA-COMP:17342"/>
        <dbReference type="ChEBI" id="CHEBI:33019"/>
        <dbReference type="ChEBI" id="CHEBI:61557"/>
        <dbReference type="ChEBI" id="CHEBI:140395"/>
        <dbReference type="EC" id="2.7.7.6"/>
    </reaction>
</comment>
<dbReference type="InterPro" id="IPR006110">
    <property type="entry name" value="Pol_omega/Rpo6/RPB6"/>
</dbReference>
<evidence type="ECO:0000256" key="3">
    <source>
        <dbReference type="ARBA" id="ARBA00013725"/>
    </source>
</evidence>
<gene>
    <name evidence="10" type="primary">rpoZ</name>
    <name evidence="11" type="ORF">EHLA_0619</name>
</gene>
<evidence type="ECO:0000313" key="11">
    <source>
        <dbReference type="EMBL" id="SOB71382.1"/>
    </source>
</evidence>
<dbReference type="NCBIfam" id="TIGR00690">
    <property type="entry name" value="rpoZ"/>
    <property type="match status" value="1"/>
</dbReference>
<comment type="similarity">
    <text evidence="1 10">Belongs to the RNA polymerase subunit omega family.</text>
</comment>
<dbReference type="EC" id="2.7.7.6" evidence="2 10"/>
<dbReference type="GO" id="GO:0003677">
    <property type="term" value="F:DNA binding"/>
    <property type="evidence" value="ECO:0007669"/>
    <property type="project" value="UniProtKB-UniRule"/>
</dbReference>
<keyword evidence="7 10" id="KW-0804">Transcription</keyword>
<evidence type="ECO:0000256" key="1">
    <source>
        <dbReference type="ARBA" id="ARBA00006711"/>
    </source>
</evidence>
<dbReference type="GO" id="GO:0000428">
    <property type="term" value="C:DNA-directed RNA polymerase complex"/>
    <property type="evidence" value="ECO:0007669"/>
    <property type="project" value="UniProtKB-KW"/>
</dbReference>
<keyword evidence="5 10" id="KW-0808">Transferase</keyword>
<keyword evidence="4 10" id="KW-0240">DNA-directed RNA polymerase</keyword>
<evidence type="ECO:0000256" key="6">
    <source>
        <dbReference type="ARBA" id="ARBA00022695"/>
    </source>
</evidence>
<sequence>MLHPSYTELMEKINKEGEQGEEPVINSRYSIVIATSKRAREIIAGDEPLVSGMEGEKPLSIAVKELYDSKLKILPGEDDVVEDEENLSNEEFEELGEVDPAFTNVE</sequence>
<name>A0A285PQ82_9FIRM</name>
<dbReference type="SMART" id="SM01409">
    <property type="entry name" value="RNA_pol_Rpb6"/>
    <property type="match status" value="1"/>
</dbReference>